<dbReference type="InterPro" id="IPR036737">
    <property type="entry name" value="OmpA-like_sf"/>
</dbReference>
<dbReference type="Gene3D" id="3.30.1330.60">
    <property type="entry name" value="OmpA-like domain"/>
    <property type="match status" value="1"/>
</dbReference>
<keyword evidence="2 4" id="KW-0472">Membrane</keyword>
<evidence type="ECO:0000256" key="6">
    <source>
        <dbReference type="SAM" id="SignalP"/>
    </source>
</evidence>
<feature type="region of interest" description="Disordered" evidence="5">
    <location>
        <begin position="604"/>
        <end position="638"/>
    </location>
</feature>
<dbReference type="PRINTS" id="PR01021">
    <property type="entry name" value="OMPADOMAIN"/>
</dbReference>
<feature type="domain" description="OmpA-like" evidence="7">
    <location>
        <begin position="488"/>
        <end position="605"/>
    </location>
</feature>
<proteinExistence type="predicted"/>
<keyword evidence="6" id="KW-0732">Signal</keyword>
<comment type="subcellular location">
    <subcellularLocation>
        <location evidence="1">Cell outer membrane</location>
    </subcellularLocation>
</comment>
<dbReference type="PANTHER" id="PTHR30329:SF21">
    <property type="entry name" value="LIPOPROTEIN YIAD-RELATED"/>
    <property type="match status" value="1"/>
</dbReference>
<dbReference type="EMBL" id="JBHTFQ010000009">
    <property type="protein sequence ID" value="MFC7705691.1"/>
    <property type="molecule type" value="Genomic_DNA"/>
</dbReference>
<evidence type="ECO:0000256" key="5">
    <source>
        <dbReference type="SAM" id="MobiDB-lite"/>
    </source>
</evidence>
<sequence>MRHKQRLIAVTAFASAAGLCFAGALWAVTTIENRSATAVTEALHTAGYEWVDVATDGLQVTLSGEAATEAMRFRALTIGGEVVDSARLIDHMTVAAAAVIEAPQFQLEILRNDDGVQLIGLVPAADGDAGIADTITGLAPEARVIDMLESADYPVPDGWEGALSFGIEALRMLPRSKISVTADRVAVTALSDSATEKRRIETELTRMAPAGLHLALAISAPRPVIAPFTLRFVVDDEGARFDACSADSDRARARIINAGAAAGVEGAVTCTVGLGVPSPAWAEAVSLGIAAAAELGHATISFSDTDVSLIAGEDVAQARFDHVVGELQTALPDVFSLQAVLPEKPEAPRTLEGPVEFTATLGEDGRVQLRGRLGDERMRAAVDSYARARFGGEAVHTATRFDPDLPDGWPIRVLSALEALGELHTGQATVRPDLVEIRGTTGNREARGTISRILSDKLGQGKDYRISVTYDESLDPVAGLPSPQECVAQINAHLREQKISFSPGSANMDPAARRVLDNIADVIRDCMDVPMEIGGHTDSQGREEMNLRLSQQRAQAVVEALRARRVPVSQLTARGYGPAEPVADNGTEAGREANRRIEFKLIGAEESAPDLDESEIEVVAEQAGEGTPRPRHRPESDD</sequence>
<feature type="chain" id="PRO_5047422500" evidence="6">
    <location>
        <begin position="23"/>
        <end position="638"/>
    </location>
</feature>
<evidence type="ECO:0000313" key="8">
    <source>
        <dbReference type="EMBL" id="MFC7705691.1"/>
    </source>
</evidence>
<dbReference type="SUPFAM" id="SSF103088">
    <property type="entry name" value="OmpA-like"/>
    <property type="match status" value="1"/>
</dbReference>
<keyword evidence="9" id="KW-1185">Reference proteome</keyword>
<feature type="compositionally biased region" description="Acidic residues" evidence="5">
    <location>
        <begin position="607"/>
        <end position="618"/>
    </location>
</feature>
<evidence type="ECO:0000256" key="2">
    <source>
        <dbReference type="ARBA" id="ARBA00023136"/>
    </source>
</evidence>
<dbReference type="Proteomes" id="UP001596516">
    <property type="component" value="Unassembled WGS sequence"/>
</dbReference>
<dbReference type="InterPro" id="IPR006665">
    <property type="entry name" value="OmpA-like"/>
</dbReference>
<dbReference type="Pfam" id="PF00691">
    <property type="entry name" value="OmpA"/>
    <property type="match status" value="1"/>
</dbReference>
<dbReference type="PROSITE" id="PS51123">
    <property type="entry name" value="OMPA_2"/>
    <property type="match status" value="1"/>
</dbReference>
<accession>A0ABW2UNX5</accession>
<dbReference type="InterPro" id="IPR006664">
    <property type="entry name" value="OMP_bac"/>
</dbReference>
<evidence type="ECO:0000313" key="9">
    <source>
        <dbReference type="Proteomes" id="UP001596516"/>
    </source>
</evidence>
<name>A0ABW2UNX5_9RHOB</name>
<protein>
    <submittedName>
        <fullName evidence="8">OmpA family protein</fullName>
    </submittedName>
</protein>
<dbReference type="RefSeq" id="WP_377405857.1">
    <property type="nucleotide sequence ID" value="NZ_JBHTFQ010000009.1"/>
</dbReference>
<keyword evidence="3" id="KW-0998">Cell outer membrane</keyword>
<evidence type="ECO:0000256" key="1">
    <source>
        <dbReference type="ARBA" id="ARBA00004442"/>
    </source>
</evidence>
<feature type="signal peptide" evidence="6">
    <location>
        <begin position="1"/>
        <end position="22"/>
    </location>
</feature>
<evidence type="ECO:0000256" key="3">
    <source>
        <dbReference type="ARBA" id="ARBA00023237"/>
    </source>
</evidence>
<comment type="caution">
    <text evidence="8">The sequence shown here is derived from an EMBL/GenBank/DDBJ whole genome shotgun (WGS) entry which is preliminary data.</text>
</comment>
<dbReference type="CDD" id="cd07185">
    <property type="entry name" value="OmpA_C-like"/>
    <property type="match status" value="1"/>
</dbReference>
<dbReference type="Gene3D" id="3.40.1520.20">
    <property type="match status" value="2"/>
</dbReference>
<reference evidence="9" key="1">
    <citation type="journal article" date="2019" name="Int. J. Syst. Evol. Microbiol.">
        <title>The Global Catalogue of Microorganisms (GCM) 10K type strain sequencing project: providing services to taxonomists for standard genome sequencing and annotation.</title>
        <authorList>
            <consortium name="The Broad Institute Genomics Platform"/>
            <consortium name="The Broad Institute Genome Sequencing Center for Infectious Disease"/>
            <person name="Wu L."/>
            <person name="Ma J."/>
        </authorList>
    </citation>
    <scope>NUCLEOTIDE SEQUENCE [LARGE SCALE GENOMIC DNA]</scope>
    <source>
        <strain evidence="9">CGMCC 1.12750</strain>
    </source>
</reference>
<evidence type="ECO:0000256" key="4">
    <source>
        <dbReference type="PROSITE-ProRule" id="PRU00473"/>
    </source>
</evidence>
<evidence type="ECO:0000259" key="7">
    <source>
        <dbReference type="PROSITE" id="PS51123"/>
    </source>
</evidence>
<dbReference type="InterPro" id="IPR050330">
    <property type="entry name" value="Bact_OuterMem_StrucFunc"/>
</dbReference>
<organism evidence="8 9">
    <name type="scientific">Plastorhodobacter daqingensis</name>
    <dbReference type="NCBI Taxonomy" id="1387281"/>
    <lineage>
        <taxon>Bacteria</taxon>
        <taxon>Pseudomonadati</taxon>
        <taxon>Pseudomonadota</taxon>
        <taxon>Alphaproteobacteria</taxon>
        <taxon>Rhodobacterales</taxon>
        <taxon>Paracoccaceae</taxon>
        <taxon>Plastorhodobacter</taxon>
    </lineage>
</organism>
<dbReference type="PANTHER" id="PTHR30329">
    <property type="entry name" value="STATOR ELEMENT OF FLAGELLAR MOTOR COMPLEX"/>
    <property type="match status" value="1"/>
</dbReference>
<gene>
    <name evidence="8" type="ORF">ACFQXB_15995</name>
</gene>